<dbReference type="EMBL" id="FJOG01000039">
    <property type="protein sequence ID" value="CZR66774.1"/>
    <property type="molecule type" value="Genomic_DNA"/>
</dbReference>
<gene>
    <name evidence="1" type="ORF">PAC_16675</name>
</gene>
<evidence type="ECO:0000313" key="1">
    <source>
        <dbReference type="EMBL" id="CZR66774.1"/>
    </source>
</evidence>
<dbReference type="STRING" id="576137.A0A1L7XP26"/>
<sequence length="467" mass="52934">MPNLPPELYHEIALQFEHSQPSDIRSMHSWSFQHDNLEHYRACSHTRPLQGKPDVKTLRNLRLTSIAFNRAASPVLFRCIRMQWKPTQEITQSAFNNKVDRHLSGITATLAPFVKALQIGFRHYGSDKCFLLRPVPANFVNKDIPRRVIDHVSDLLARMSQLESFQIVLPGWASGYTGGGEATGHAPDLNLDLLTTLRTTLSSALSTNPCSHLTELRLSLPCTYDFVDVSENIPDSLLAQLKTLFLAITDATGPGGAKEYLIWAEEDDDGDDRFPFSNLQLAYPNTEHMEGIFSIVSRCHNLETLGLDGTQFLQADLMEWAPTLRGLKELYLKRVKLNSENLIKLLSPAKSVSISSSPLSKVWLELVDLTAGLWDAVFSHLLLCPSLEFFQPEDLSYARGSENFHLKMWSGRSWEDCFELLSLREEDEEAIRALRRALRRRAGGRDAYLEKFGTEQRFISEEDAEDR</sequence>
<reference evidence="1 2" key="1">
    <citation type="submission" date="2016-03" db="EMBL/GenBank/DDBJ databases">
        <authorList>
            <person name="Ploux O."/>
        </authorList>
    </citation>
    <scope>NUCLEOTIDE SEQUENCE [LARGE SCALE GENOMIC DNA]</scope>
    <source>
        <strain evidence="1 2">UAMH 11012</strain>
    </source>
</reference>
<keyword evidence="2" id="KW-1185">Reference proteome</keyword>
<organism evidence="1 2">
    <name type="scientific">Phialocephala subalpina</name>
    <dbReference type="NCBI Taxonomy" id="576137"/>
    <lineage>
        <taxon>Eukaryota</taxon>
        <taxon>Fungi</taxon>
        <taxon>Dikarya</taxon>
        <taxon>Ascomycota</taxon>
        <taxon>Pezizomycotina</taxon>
        <taxon>Leotiomycetes</taxon>
        <taxon>Helotiales</taxon>
        <taxon>Mollisiaceae</taxon>
        <taxon>Phialocephala</taxon>
        <taxon>Phialocephala fortinii species complex</taxon>
    </lineage>
</organism>
<dbReference type="SUPFAM" id="SSF52047">
    <property type="entry name" value="RNI-like"/>
    <property type="match status" value="1"/>
</dbReference>
<accession>A0A1L7XP26</accession>
<dbReference type="Proteomes" id="UP000184330">
    <property type="component" value="Unassembled WGS sequence"/>
</dbReference>
<dbReference type="AlphaFoldDB" id="A0A1L7XP26"/>
<dbReference type="OrthoDB" id="3799527at2759"/>
<proteinExistence type="predicted"/>
<dbReference type="InterPro" id="IPR032675">
    <property type="entry name" value="LRR_dom_sf"/>
</dbReference>
<name>A0A1L7XP26_9HELO</name>
<protein>
    <submittedName>
        <fullName evidence="1">Uncharacterized protein</fullName>
    </submittedName>
</protein>
<dbReference type="Gene3D" id="3.80.10.10">
    <property type="entry name" value="Ribonuclease Inhibitor"/>
    <property type="match status" value="1"/>
</dbReference>
<evidence type="ECO:0000313" key="2">
    <source>
        <dbReference type="Proteomes" id="UP000184330"/>
    </source>
</evidence>